<sequence length="74" mass="7974">MHLVKFETQGESQTALINPQQVAYIAEGLYGTSIHFASGEYVICHGDIDDIAQRLTEGGGSDSYLISATEPART</sequence>
<accession>A0ABV6PK62</accession>
<dbReference type="EMBL" id="JBHLTL010000006">
    <property type="protein sequence ID" value="MFC0589959.1"/>
    <property type="molecule type" value="Genomic_DNA"/>
</dbReference>
<protein>
    <submittedName>
        <fullName evidence="1">Uncharacterized protein</fullName>
    </submittedName>
</protein>
<comment type="caution">
    <text evidence="1">The sequence shown here is derived from an EMBL/GenBank/DDBJ whole genome shotgun (WGS) entry which is preliminary data.</text>
</comment>
<dbReference type="RefSeq" id="WP_379481415.1">
    <property type="nucleotide sequence ID" value="NZ_JBHLTL010000006.1"/>
</dbReference>
<dbReference type="Proteomes" id="UP001589943">
    <property type="component" value="Unassembled WGS sequence"/>
</dbReference>
<name>A0ABV6PK62_9SPHN</name>
<proteinExistence type="predicted"/>
<organism evidence="1 2">
    <name type="scientific">Novosphingobium aquiterrae</name>
    <dbReference type="NCBI Taxonomy" id="624388"/>
    <lineage>
        <taxon>Bacteria</taxon>
        <taxon>Pseudomonadati</taxon>
        <taxon>Pseudomonadota</taxon>
        <taxon>Alphaproteobacteria</taxon>
        <taxon>Sphingomonadales</taxon>
        <taxon>Sphingomonadaceae</taxon>
        <taxon>Novosphingobium</taxon>
    </lineage>
</organism>
<reference evidence="1 2" key="1">
    <citation type="submission" date="2024-09" db="EMBL/GenBank/DDBJ databases">
        <authorList>
            <person name="Sun Q."/>
            <person name="Mori K."/>
        </authorList>
    </citation>
    <scope>NUCLEOTIDE SEQUENCE [LARGE SCALE GENOMIC DNA]</scope>
    <source>
        <strain evidence="1 2">NCAIM B.02537</strain>
    </source>
</reference>
<evidence type="ECO:0000313" key="2">
    <source>
        <dbReference type="Proteomes" id="UP001589943"/>
    </source>
</evidence>
<gene>
    <name evidence="1" type="ORF">ACFFF7_11085</name>
</gene>
<keyword evidence="2" id="KW-1185">Reference proteome</keyword>
<evidence type="ECO:0000313" key="1">
    <source>
        <dbReference type="EMBL" id="MFC0589959.1"/>
    </source>
</evidence>